<feature type="binding site" evidence="10">
    <location>
        <position position="71"/>
    </location>
    <ligand>
        <name>Na(+)</name>
        <dbReference type="ChEBI" id="CHEBI:29101"/>
        <note>structural</note>
    </ligand>
</feature>
<evidence type="ECO:0000313" key="12">
    <source>
        <dbReference type="Proteomes" id="UP000214688"/>
    </source>
</evidence>
<evidence type="ECO:0000256" key="6">
    <source>
        <dbReference type="ARBA" id="ARBA00023303"/>
    </source>
</evidence>
<keyword evidence="5 10" id="KW-0472">Membrane</keyword>
<dbReference type="PANTHER" id="PTHR28259">
    <property type="entry name" value="FLUORIDE EXPORT PROTEIN 1-RELATED"/>
    <property type="match status" value="1"/>
</dbReference>
<evidence type="ECO:0000313" key="11">
    <source>
        <dbReference type="EMBL" id="ASS76626.1"/>
    </source>
</evidence>
<keyword evidence="10" id="KW-0406">Ion transport</keyword>
<keyword evidence="12" id="KW-1185">Reference proteome</keyword>
<proteinExistence type="inferred from homology"/>
<comment type="similarity">
    <text evidence="7 10">Belongs to the fluoride channel Fluc/FEX (TC 1.A.43) family.</text>
</comment>
<evidence type="ECO:0000256" key="1">
    <source>
        <dbReference type="ARBA" id="ARBA00004651"/>
    </source>
</evidence>
<dbReference type="PANTHER" id="PTHR28259:SF1">
    <property type="entry name" value="FLUORIDE EXPORT PROTEIN 1-RELATED"/>
    <property type="match status" value="1"/>
</dbReference>
<dbReference type="EMBL" id="CP022657">
    <property type="protein sequence ID" value="ASS76626.1"/>
    <property type="molecule type" value="Genomic_DNA"/>
</dbReference>
<dbReference type="Pfam" id="PF02537">
    <property type="entry name" value="CRCB"/>
    <property type="match status" value="1"/>
</dbReference>
<evidence type="ECO:0000256" key="9">
    <source>
        <dbReference type="ARBA" id="ARBA00049940"/>
    </source>
</evidence>
<dbReference type="NCBIfam" id="TIGR00494">
    <property type="entry name" value="crcB"/>
    <property type="match status" value="1"/>
</dbReference>
<evidence type="ECO:0000256" key="7">
    <source>
        <dbReference type="ARBA" id="ARBA00035120"/>
    </source>
</evidence>
<dbReference type="GO" id="GO:0140114">
    <property type="term" value="P:cellular detoxification of fluoride"/>
    <property type="evidence" value="ECO:0007669"/>
    <property type="project" value="UniProtKB-UniRule"/>
</dbReference>
<dbReference type="GO" id="GO:0046872">
    <property type="term" value="F:metal ion binding"/>
    <property type="evidence" value="ECO:0007669"/>
    <property type="project" value="UniProtKB-KW"/>
</dbReference>
<evidence type="ECO:0000256" key="3">
    <source>
        <dbReference type="ARBA" id="ARBA00022692"/>
    </source>
</evidence>
<feature type="transmembrane region" description="Helical" evidence="10">
    <location>
        <begin position="93"/>
        <end position="116"/>
    </location>
</feature>
<keyword evidence="6 10" id="KW-0407">Ion channel</keyword>
<name>A0A223D5D5_9BACL</name>
<keyword evidence="10" id="KW-0915">Sodium</keyword>
<dbReference type="InterPro" id="IPR003691">
    <property type="entry name" value="FluC"/>
</dbReference>
<feature type="binding site" evidence="10">
    <location>
        <position position="74"/>
    </location>
    <ligand>
        <name>Na(+)</name>
        <dbReference type="ChEBI" id="CHEBI:29101"/>
        <note>structural</note>
    </ligand>
</feature>
<comment type="subcellular location">
    <subcellularLocation>
        <location evidence="1 10">Cell membrane</location>
        <topology evidence="1 10">Multi-pass membrane protein</topology>
    </subcellularLocation>
</comment>
<dbReference type="Proteomes" id="UP000214688">
    <property type="component" value="Chromosome"/>
</dbReference>
<keyword evidence="10" id="KW-0479">Metal-binding</keyword>
<comment type="catalytic activity">
    <reaction evidence="8">
        <text>fluoride(in) = fluoride(out)</text>
        <dbReference type="Rhea" id="RHEA:76159"/>
        <dbReference type="ChEBI" id="CHEBI:17051"/>
    </reaction>
    <physiologicalReaction direction="left-to-right" evidence="8">
        <dbReference type="Rhea" id="RHEA:76160"/>
    </physiologicalReaction>
</comment>
<feature type="transmembrane region" description="Helical" evidence="10">
    <location>
        <begin position="39"/>
        <end position="57"/>
    </location>
</feature>
<evidence type="ECO:0000256" key="8">
    <source>
        <dbReference type="ARBA" id="ARBA00035585"/>
    </source>
</evidence>
<reference evidence="11 12" key="1">
    <citation type="journal article" date="2015" name="Int. J. Syst. Evol. Microbiol.">
        <title>Tumebacillus algifaecis sp. nov., isolated from decomposing algal scum.</title>
        <authorList>
            <person name="Wu Y.F."/>
            <person name="Zhang B."/>
            <person name="Xing P."/>
            <person name="Wu Q.L."/>
            <person name="Liu S.J."/>
        </authorList>
    </citation>
    <scope>NUCLEOTIDE SEQUENCE [LARGE SCALE GENOMIC DNA]</scope>
    <source>
        <strain evidence="11 12">THMBR28</strain>
    </source>
</reference>
<accession>A0A223D5D5</accession>
<evidence type="ECO:0000256" key="4">
    <source>
        <dbReference type="ARBA" id="ARBA00022989"/>
    </source>
</evidence>
<sequence>MMEAWLAVLLGGALGAPLRYGLGQLIIKRWSGAWPLPTFLVNVLGSFCMGLLVAVTAEGTLRWFLGTGVLGAFTTFSTFGVEAVTLWERGRTGLAIAYVLASACIGIGAAGLGYVWNLGW</sequence>
<keyword evidence="10" id="KW-0813">Transport</keyword>
<evidence type="ECO:0000256" key="2">
    <source>
        <dbReference type="ARBA" id="ARBA00022475"/>
    </source>
</evidence>
<dbReference type="KEGG" id="tab:CIG75_17735"/>
<keyword evidence="4 10" id="KW-1133">Transmembrane helix</keyword>
<evidence type="ECO:0000256" key="5">
    <source>
        <dbReference type="ARBA" id="ARBA00023136"/>
    </source>
</evidence>
<dbReference type="GO" id="GO:0062054">
    <property type="term" value="F:fluoride channel activity"/>
    <property type="evidence" value="ECO:0007669"/>
    <property type="project" value="UniProtKB-UniRule"/>
</dbReference>
<keyword evidence="3 10" id="KW-0812">Transmembrane</keyword>
<dbReference type="AlphaFoldDB" id="A0A223D5D5"/>
<evidence type="ECO:0000256" key="10">
    <source>
        <dbReference type="HAMAP-Rule" id="MF_00454"/>
    </source>
</evidence>
<feature type="transmembrane region" description="Helical" evidence="10">
    <location>
        <begin position="64"/>
        <end position="87"/>
    </location>
</feature>
<protein>
    <recommendedName>
        <fullName evidence="10">Fluoride-specific ion channel FluC</fullName>
    </recommendedName>
</protein>
<gene>
    <name evidence="10" type="primary">fluC</name>
    <name evidence="10" type="synonym">crcB</name>
    <name evidence="11" type="ORF">CIG75_17735</name>
</gene>
<dbReference type="GO" id="GO:0005886">
    <property type="term" value="C:plasma membrane"/>
    <property type="evidence" value="ECO:0007669"/>
    <property type="project" value="UniProtKB-SubCell"/>
</dbReference>
<dbReference type="OrthoDB" id="9815830at2"/>
<dbReference type="HAMAP" id="MF_00454">
    <property type="entry name" value="FluC"/>
    <property type="match status" value="1"/>
</dbReference>
<keyword evidence="2 10" id="KW-1003">Cell membrane</keyword>
<organism evidence="11 12">
    <name type="scientific">Tumebacillus algifaecis</name>
    <dbReference type="NCBI Taxonomy" id="1214604"/>
    <lineage>
        <taxon>Bacteria</taxon>
        <taxon>Bacillati</taxon>
        <taxon>Bacillota</taxon>
        <taxon>Bacilli</taxon>
        <taxon>Bacillales</taxon>
        <taxon>Alicyclobacillaceae</taxon>
        <taxon>Tumebacillus</taxon>
    </lineage>
</organism>
<comment type="activity regulation">
    <text evidence="10">Na(+) is not transported, but it plays an essential structural role and its presence is essential for fluoride channel function.</text>
</comment>
<comment type="function">
    <text evidence="9 10">Fluoride-specific ion channel. Important for reducing fluoride concentration in the cell, thus reducing its toxicity.</text>
</comment>